<gene>
    <name evidence="2" type="ORF">GKJPGBOP_07911</name>
</gene>
<dbReference type="EMBL" id="BHZD01000001">
    <property type="protein sequence ID" value="GCD48115.1"/>
    <property type="molecule type" value="Genomic_DNA"/>
</dbReference>
<reference evidence="2 3" key="1">
    <citation type="submission" date="2018-11" db="EMBL/GenBank/DDBJ databases">
        <title>Whole genome sequence of Streptomyces paromomycinus NBRC 15454(T).</title>
        <authorList>
            <person name="Komaki H."/>
            <person name="Tamura T."/>
        </authorList>
    </citation>
    <scope>NUCLEOTIDE SEQUENCE [LARGE SCALE GENOMIC DNA]</scope>
    <source>
        <strain evidence="2 3">NBRC 15454</strain>
    </source>
</reference>
<evidence type="ECO:0000313" key="2">
    <source>
        <dbReference type="EMBL" id="GCD48115.1"/>
    </source>
</evidence>
<feature type="transmembrane region" description="Helical" evidence="1">
    <location>
        <begin position="172"/>
        <end position="192"/>
    </location>
</feature>
<dbReference type="RefSeq" id="WP_125058091.1">
    <property type="nucleotide sequence ID" value="NZ_BHZD01000001.1"/>
</dbReference>
<dbReference type="Pfam" id="PF14023">
    <property type="entry name" value="Bestrophin-like"/>
    <property type="match status" value="1"/>
</dbReference>
<proteinExistence type="predicted"/>
<name>A0A401WFJ9_STREY</name>
<evidence type="ECO:0000313" key="3">
    <source>
        <dbReference type="Proteomes" id="UP000286746"/>
    </source>
</evidence>
<dbReference type="AlphaFoldDB" id="A0A401WFJ9"/>
<dbReference type="Proteomes" id="UP000286746">
    <property type="component" value="Unassembled WGS sequence"/>
</dbReference>
<keyword evidence="3" id="KW-1185">Reference proteome</keyword>
<keyword evidence="1" id="KW-1133">Transmembrane helix</keyword>
<protein>
    <recommendedName>
        <fullName evidence="4">DUF4239 domain-containing protein</fullName>
    </recommendedName>
</protein>
<evidence type="ECO:0000256" key="1">
    <source>
        <dbReference type="SAM" id="Phobius"/>
    </source>
</evidence>
<organism evidence="2 3">
    <name type="scientific">Streptomyces paromomycinus</name>
    <name type="common">Streptomyces rimosus subsp. paromomycinus</name>
    <dbReference type="NCBI Taxonomy" id="92743"/>
    <lineage>
        <taxon>Bacteria</taxon>
        <taxon>Bacillati</taxon>
        <taxon>Actinomycetota</taxon>
        <taxon>Actinomycetes</taxon>
        <taxon>Kitasatosporales</taxon>
        <taxon>Streptomycetaceae</taxon>
        <taxon>Streptomyces</taxon>
    </lineage>
</organism>
<evidence type="ECO:0008006" key="4">
    <source>
        <dbReference type="Google" id="ProtNLM"/>
    </source>
</evidence>
<dbReference type="InterPro" id="IPR025333">
    <property type="entry name" value="DUF4239"/>
</dbReference>
<keyword evidence="1" id="KW-0472">Membrane</keyword>
<accession>A0A401WFJ9</accession>
<comment type="caution">
    <text evidence="2">The sequence shown here is derived from an EMBL/GenBank/DDBJ whole genome shotgun (WGS) entry which is preliminary data.</text>
</comment>
<sequence length="269" mass="28913">MTVTIVVAVIALILGLIAHHFLRRNDSEADDVGLSVKDLIGPVQTLTVLILAFVLATAAGSYNRAEEAAHNEANAADHLAETADYLPNAAQRHRVQADVVCYTRAVRHFEWPTMAHGQNAPEPSVWTADLRSAFKDIGPDQSAFGMLVSADDTRAKARQARLTESTAAVPAAVYWFMLVLLSITVISLCLCIPRRRNRPQLATLAMVTALLTTTLLLVHDAERPFGGSIAVGSSAVNDVEHQAARDFRADAPGTELPCDADGRKVSRGA</sequence>
<keyword evidence="1" id="KW-0812">Transmembrane</keyword>